<reference evidence="1 2" key="1">
    <citation type="journal article" date="2018" name="Sci. Rep.">
        <title>Genomic signatures of local adaptation to the degree of environmental predictability in rotifers.</title>
        <authorList>
            <person name="Franch-Gras L."/>
            <person name="Hahn C."/>
            <person name="Garcia-Roger E.M."/>
            <person name="Carmona M.J."/>
            <person name="Serra M."/>
            <person name="Gomez A."/>
        </authorList>
    </citation>
    <scope>NUCLEOTIDE SEQUENCE [LARGE SCALE GENOMIC DNA]</scope>
    <source>
        <strain evidence="1">HYR1</strain>
    </source>
</reference>
<proteinExistence type="predicted"/>
<accession>A0A3M7SSF3</accession>
<sequence length="157" mass="18581">MFCVLIRFVHTPIKQCLNGALTLFWIVLLKKRNRSTKPVLIPFEIKQINHCLKTFIFVPVCHYFVFKLLKKDFASMRKYFLLEIDSTELKIIISSQELQKKQCFLIVLHQIFIPSISRIKIKIKWQVKKRIMFNQDFNLDIVKLGVSEWLVAAVPIS</sequence>
<comment type="caution">
    <text evidence="1">The sequence shown here is derived from an EMBL/GenBank/DDBJ whole genome shotgun (WGS) entry which is preliminary data.</text>
</comment>
<keyword evidence="2" id="KW-1185">Reference proteome</keyword>
<dbReference type="AlphaFoldDB" id="A0A3M7SSF3"/>
<evidence type="ECO:0000313" key="2">
    <source>
        <dbReference type="Proteomes" id="UP000276133"/>
    </source>
</evidence>
<name>A0A3M7SSF3_BRAPC</name>
<gene>
    <name evidence="1" type="ORF">BpHYR1_037108</name>
</gene>
<dbReference type="EMBL" id="REGN01000828">
    <property type="protein sequence ID" value="RNA38754.1"/>
    <property type="molecule type" value="Genomic_DNA"/>
</dbReference>
<protein>
    <submittedName>
        <fullName evidence="1">Uncharacterized protein</fullName>
    </submittedName>
</protein>
<dbReference type="Proteomes" id="UP000276133">
    <property type="component" value="Unassembled WGS sequence"/>
</dbReference>
<organism evidence="1 2">
    <name type="scientific">Brachionus plicatilis</name>
    <name type="common">Marine rotifer</name>
    <name type="synonym">Brachionus muelleri</name>
    <dbReference type="NCBI Taxonomy" id="10195"/>
    <lineage>
        <taxon>Eukaryota</taxon>
        <taxon>Metazoa</taxon>
        <taxon>Spiralia</taxon>
        <taxon>Gnathifera</taxon>
        <taxon>Rotifera</taxon>
        <taxon>Eurotatoria</taxon>
        <taxon>Monogononta</taxon>
        <taxon>Pseudotrocha</taxon>
        <taxon>Ploima</taxon>
        <taxon>Brachionidae</taxon>
        <taxon>Brachionus</taxon>
    </lineage>
</organism>
<evidence type="ECO:0000313" key="1">
    <source>
        <dbReference type="EMBL" id="RNA38754.1"/>
    </source>
</evidence>